<evidence type="ECO:0000313" key="12">
    <source>
        <dbReference type="EMBL" id="CAF0918903.1"/>
    </source>
</evidence>
<comment type="catalytic activity">
    <reaction evidence="10">
        <text>GTP + H2O = GDP + phosphate + H(+)</text>
        <dbReference type="Rhea" id="RHEA:19669"/>
        <dbReference type="ChEBI" id="CHEBI:15377"/>
        <dbReference type="ChEBI" id="CHEBI:15378"/>
        <dbReference type="ChEBI" id="CHEBI:37565"/>
        <dbReference type="ChEBI" id="CHEBI:43474"/>
        <dbReference type="ChEBI" id="CHEBI:58189"/>
    </reaction>
    <physiologicalReaction direction="left-to-right" evidence="10">
        <dbReference type="Rhea" id="RHEA:19670"/>
    </physiologicalReaction>
</comment>
<dbReference type="GO" id="GO:0003924">
    <property type="term" value="F:GTPase activity"/>
    <property type="evidence" value="ECO:0007669"/>
    <property type="project" value="InterPro"/>
</dbReference>
<dbReference type="Proteomes" id="UP000663829">
    <property type="component" value="Unassembled WGS sequence"/>
</dbReference>
<evidence type="ECO:0000256" key="6">
    <source>
        <dbReference type="ARBA" id="ARBA00022842"/>
    </source>
</evidence>
<keyword evidence="7 11" id="KW-1133">Transmembrane helix</keyword>
<evidence type="ECO:0000313" key="14">
    <source>
        <dbReference type="Proteomes" id="UP000663829"/>
    </source>
</evidence>
<dbReference type="InterPro" id="IPR036543">
    <property type="entry name" value="Guanylate-bd_C_sf"/>
</dbReference>
<dbReference type="GO" id="GO:0005525">
    <property type="term" value="F:GTP binding"/>
    <property type="evidence" value="ECO:0007669"/>
    <property type="project" value="UniProtKB-KW"/>
</dbReference>
<keyword evidence="5" id="KW-0256">Endoplasmic reticulum</keyword>
<dbReference type="EMBL" id="CAJOBC010001785">
    <property type="protein sequence ID" value="CAF3698615.1"/>
    <property type="molecule type" value="Genomic_DNA"/>
</dbReference>
<evidence type="ECO:0000313" key="13">
    <source>
        <dbReference type="EMBL" id="CAF3698615.1"/>
    </source>
</evidence>
<keyword evidence="9 11" id="KW-0472">Membrane</keyword>
<evidence type="ECO:0000256" key="1">
    <source>
        <dbReference type="ARBA" id="ARBA00004477"/>
    </source>
</evidence>
<comment type="subcellular location">
    <subcellularLocation>
        <location evidence="1">Endoplasmic reticulum membrane</location>
        <topology evidence="1">Multi-pass membrane protein</topology>
    </subcellularLocation>
</comment>
<dbReference type="SUPFAM" id="SSF48340">
    <property type="entry name" value="Interferon-induced guanylate-binding protein 1 (GBP1), C-terminal domain"/>
    <property type="match status" value="1"/>
</dbReference>
<dbReference type="OrthoDB" id="7788754at2759"/>
<feature type="transmembrane region" description="Helical" evidence="11">
    <location>
        <begin position="116"/>
        <end position="137"/>
    </location>
</feature>
<comment type="caution">
    <text evidence="12">The sequence shown here is derived from an EMBL/GenBank/DDBJ whole genome shotgun (WGS) entry which is preliminary data.</text>
</comment>
<keyword evidence="14" id="KW-1185">Reference proteome</keyword>
<keyword evidence="4" id="KW-0378">Hydrolase</keyword>
<dbReference type="Gene3D" id="1.20.58.420">
    <property type="entry name" value="AHSP"/>
    <property type="match status" value="1"/>
</dbReference>
<organism evidence="12 14">
    <name type="scientific">Didymodactylos carnosus</name>
    <dbReference type="NCBI Taxonomy" id="1234261"/>
    <lineage>
        <taxon>Eukaryota</taxon>
        <taxon>Metazoa</taxon>
        <taxon>Spiralia</taxon>
        <taxon>Gnathifera</taxon>
        <taxon>Rotifera</taxon>
        <taxon>Eurotatoria</taxon>
        <taxon>Bdelloidea</taxon>
        <taxon>Philodinida</taxon>
        <taxon>Philodinidae</taxon>
        <taxon>Didymodactylos</taxon>
    </lineage>
</organism>
<keyword evidence="8" id="KW-0342">GTP-binding</keyword>
<evidence type="ECO:0000256" key="10">
    <source>
        <dbReference type="ARBA" id="ARBA00049117"/>
    </source>
</evidence>
<gene>
    <name evidence="12" type="ORF">GPM918_LOCUS9545</name>
    <name evidence="13" type="ORF">SRO942_LOCUS9546</name>
</gene>
<sequence length="216" mass="24939">MKCVLQNRPPAQFEITDAVYAMLKATAEANNLAAKAVSKEFYIRAMEQHCGGDRPYIHPNQLELLHSEVRRESIEKFRVARKMGGEQLSQSYQQDLENEIAELFLNYKKHNDSKNVFAFSRTPTTFISCMVICYLIAGLLDVMWLGGLNFIFMFAFWVCFVLLTVWLYTKYSGEYSEIGEYIDYFADVVWNNAFQPAYSRCIRSAMQSVLGHTKPD</sequence>
<evidence type="ECO:0000256" key="2">
    <source>
        <dbReference type="ARBA" id="ARBA00022692"/>
    </source>
</evidence>
<evidence type="ECO:0000256" key="8">
    <source>
        <dbReference type="ARBA" id="ARBA00023134"/>
    </source>
</evidence>
<keyword evidence="6" id="KW-0460">Magnesium</keyword>
<evidence type="ECO:0000256" key="11">
    <source>
        <dbReference type="SAM" id="Phobius"/>
    </source>
</evidence>
<evidence type="ECO:0000256" key="3">
    <source>
        <dbReference type="ARBA" id="ARBA00022741"/>
    </source>
</evidence>
<accession>A0A814AQZ0</accession>
<dbReference type="GO" id="GO:0005789">
    <property type="term" value="C:endoplasmic reticulum membrane"/>
    <property type="evidence" value="ECO:0007669"/>
    <property type="project" value="UniProtKB-SubCell"/>
</dbReference>
<dbReference type="EMBL" id="CAJNOQ010001785">
    <property type="protein sequence ID" value="CAF0918903.1"/>
    <property type="molecule type" value="Genomic_DNA"/>
</dbReference>
<evidence type="ECO:0000256" key="9">
    <source>
        <dbReference type="ARBA" id="ARBA00023136"/>
    </source>
</evidence>
<reference evidence="12" key="1">
    <citation type="submission" date="2021-02" db="EMBL/GenBank/DDBJ databases">
        <authorList>
            <person name="Nowell W R."/>
        </authorList>
    </citation>
    <scope>NUCLEOTIDE SEQUENCE</scope>
</reference>
<dbReference type="Proteomes" id="UP000681722">
    <property type="component" value="Unassembled WGS sequence"/>
</dbReference>
<evidence type="ECO:0008006" key="15">
    <source>
        <dbReference type="Google" id="ProtNLM"/>
    </source>
</evidence>
<protein>
    <recommendedName>
        <fullName evidence="15">Atlastin</fullName>
    </recommendedName>
</protein>
<proteinExistence type="predicted"/>
<keyword evidence="2 11" id="KW-0812">Transmembrane</keyword>
<keyword evidence="3" id="KW-0547">Nucleotide-binding</keyword>
<dbReference type="FunFam" id="1.20.58.420:FF:000001">
    <property type="entry name" value="Atlastin-1 isoform 1"/>
    <property type="match status" value="1"/>
</dbReference>
<evidence type="ECO:0000256" key="5">
    <source>
        <dbReference type="ARBA" id="ARBA00022824"/>
    </source>
</evidence>
<feature type="transmembrane region" description="Helical" evidence="11">
    <location>
        <begin position="143"/>
        <end position="168"/>
    </location>
</feature>
<evidence type="ECO:0000256" key="4">
    <source>
        <dbReference type="ARBA" id="ARBA00022801"/>
    </source>
</evidence>
<dbReference type="AlphaFoldDB" id="A0A814AQZ0"/>
<evidence type="ECO:0000256" key="7">
    <source>
        <dbReference type="ARBA" id="ARBA00022989"/>
    </source>
</evidence>
<name>A0A814AQZ0_9BILA</name>